<evidence type="ECO:0000313" key="6">
    <source>
        <dbReference type="EMBL" id="TDU88154.1"/>
    </source>
</evidence>
<dbReference type="RefSeq" id="WP_133977828.1">
    <property type="nucleotide sequence ID" value="NZ_SOCE01000001.1"/>
</dbReference>
<keyword evidence="2" id="KW-0238">DNA-binding</keyword>
<evidence type="ECO:0000256" key="3">
    <source>
        <dbReference type="ARBA" id="ARBA00023163"/>
    </source>
</evidence>
<dbReference type="InterPro" id="IPR051011">
    <property type="entry name" value="Metal_resp_trans_reg"/>
</dbReference>
<dbReference type="OrthoDB" id="9810923at2"/>
<dbReference type="NCBIfam" id="NF033788">
    <property type="entry name" value="HTH_metalloreg"/>
    <property type="match status" value="1"/>
</dbReference>
<evidence type="ECO:0000256" key="4">
    <source>
        <dbReference type="SAM" id="MobiDB-lite"/>
    </source>
</evidence>
<evidence type="ECO:0000313" key="7">
    <source>
        <dbReference type="Proteomes" id="UP000295151"/>
    </source>
</evidence>
<accession>A0A4R7T8B8</accession>
<sequence length="158" mass="17402">MKSSADVQAAAVIDGCTVRLVDPERVAAVNARMPSEQDVVDTSDVFGLLGDPRRLKLLVALLDGELCVCDLAAVTGMSESATSHALRLLRAHRVVSVRRDGRMAYYRLDDAHVRMLVDLAVAHTEHTDAIHPERSHAERSSHPEHGSRSEHGSRRERH</sequence>
<name>A0A4R7T8B8_9ACTN</name>
<dbReference type="GO" id="GO:0003677">
    <property type="term" value="F:DNA binding"/>
    <property type="evidence" value="ECO:0007669"/>
    <property type="project" value="UniProtKB-KW"/>
</dbReference>
<dbReference type="EMBL" id="SOCE01000001">
    <property type="protein sequence ID" value="TDU88154.1"/>
    <property type="molecule type" value="Genomic_DNA"/>
</dbReference>
<dbReference type="Pfam" id="PF01022">
    <property type="entry name" value="HTH_5"/>
    <property type="match status" value="1"/>
</dbReference>
<dbReference type="AlphaFoldDB" id="A0A4R7T8B8"/>
<evidence type="ECO:0000256" key="1">
    <source>
        <dbReference type="ARBA" id="ARBA00023015"/>
    </source>
</evidence>
<dbReference type="Proteomes" id="UP000295151">
    <property type="component" value="Unassembled WGS sequence"/>
</dbReference>
<dbReference type="InterPro" id="IPR036388">
    <property type="entry name" value="WH-like_DNA-bd_sf"/>
</dbReference>
<keyword evidence="7" id="KW-1185">Reference proteome</keyword>
<dbReference type="CDD" id="cd00090">
    <property type="entry name" value="HTH_ARSR"/>
    <property type="match status" value="1"/>
</dbReference>
<organism evidence="6 7">
    <name type="scientific">Kribbella voronezhensis</name>
    <dbReference type="NCBI Taxonomy" id="2512212"/>
    <lineage>
        <taxon>Bacteria</taxon>
        <taxon>Bacillati</taxon>
        <taxon>Actinomycetota</taxon>
        <taxon>Actinomycetes</taxon>
        <taxon>Propionibacteriales</taxon>
        <taxon>Kribbellaceae</taxon>
        <taxon>Kribbella</taxon>
    </lineage>
</organism>
<protein>
    <submittedName>
        <fullName evidence="6">ArsR family transcriptional regulator</fullName>
    </submittedName>
</protein>
<feature type="region of interest" description="Disordered" evidence="4">
    <location>
        <begin position="127"/>
        <end position="158"/>
    </location>
</feature>
<dbReference type="InterPro" id="IPR011991">
    <property type="entry name" value="ArsR-like_HTH"/>
</dbReference>
<evidence type="ECO:0000259" key="5">
    <source>
        <dbReference type="PROSITE" id="PS50987"/>
    </source>
</evidence>
<dbReference type="PANTHER" id="PTHR43132:SF6">
    <property type="entry name" value="HTH-TYPE TRANSCRIPTIONAL REPRESSOR CZRA"/>
    <property type="match status" value="1"/>
</dbReference>
<comment type="caution">
    <text evidence="6">The sequence shown here is derived from an EMBL/GenBank/DDBJ whole genome shotgun (WGS) entry which is preliminary data.</text>
</comment>
<proteinExistence type="predicted"/>
<dbReference type="Gene3D" id="1.10.10.10">
    <property type="entry name" value="Winged helix-like DNA-binding domain superfamily/Winged helix DNA-binding domain"/>
    <property type="match status" value="1"/>
</dbReference>
<dbReference type="InterPro" id="IPR036390">
    <property type="entry name" value="WH_DNA-bd_sf"/>
</dbReference>
<evidence type="ECO:0000256" key="2">
    <source>
        <dbReference type="ARBA" id="ARBA00023125"/>
    </source>
</evidence>
<dbReference type="PROSITE" id="PS50987">
    <property type="entry name" value="HTH_ARSR_2"/>
    <property type="match status" value="1"/>
</dbReference>
<dbReference type="SUPFAM" id="SSF46785">
    <property type="entry name" value="Winged helix' DNA-binding domain"/>
    <property type="match status" value="1"/>
</dbReference>
<feature type="domain" description="HTH arsR-type" evidence="5">
    <location>
        <begin position="34"/>
        <end position="128"/>
    </location>
</feature>
<dbReference type="SMART" id="SM00418">
    <property type="entry name" value="HTH_ARSR"/>
    <property type="match status" value="1"/>
</dbReference>
<dbReference type="PANTHER" id="PTHR43132">
    <property type="entry name" value="ARSENICAL RESISTANCE OPERON REPRESSOR ARSR-RELATED"/>
    <property type="match status" value="1"/>
</dbReference>
<dbReference type="GO" id="GO:0003700">
    <property type="term" value="F:DNA-binding transcription factor activity"/>
    <property type="evidence" value="ECO:0007669"/>
    <property type="project" value="InterPro"/>
</dbReference>
<gene>
    <name evidence="6" type="ORF">EV138_1695</name>
</gene>
<keyword evidence="1" id="KW-0805">Transcription regulation</keyword>
<reference evidence="6 7" key="1">
    <citation type="submission" date="2019-03" db="EMBL/GenBank/DDBJ databases">
        <title>Genomic Encyclopedia of Type Strains, Phase III (KMG-III): the genomes of soil and plant-associated and newly described type strains.</title>
        <authorList>
            <person name="Whitman W."/>
        </authorList>
    </citation>
    <scope>NUCLEOTIDE SEQUENCE [LARGE SCALE GENOMIC DNA]</scope>
    <source>
        <strain evidence="6 7">VKM Ac-2575</strain>
    </source>
</reference>
<keyword evidence="3" id="KW-0804">Transcription</keyword>
<dbReference type="PRINTS" id="PR00778">
    <property type="entry name" value="HTHARSR"/>
</dbReference>
<dbReference type="InterPro" id="IPR001845">
    <property type="entry name" value="HTH_ArsR_DNA-bd_dom"/>
</dbReference>